<reference evidence="2" key="1">
    <citation type="journal article" date="2022" name="Int. J. Mol. Sci.">
        <title>Draft Genome of Tanacetum Coccineum: Genomic Comparison of Closely Related Tanacetum-Family Plants.</title>
        <authorList>
            <person name="Yamashiro T."/>
            <person name="Shiraishi A."/>
            <person name="Nakayama K."/>
            <person name="Satake H."/>
        </authorList>
    </citation>
    <scope>NUCLEOTIDE SEQUENCE</scope>
</reference>
<feature type="compositionally biased region" description="Low complexity" evidence="1">
    <location>
        <begin position="168"/>
        <end position="190"/>
    </location>
</feature>
<organism evidence="2 3">
    <name type="scientific">Tanacetum coccineum</name>
    <dbReference type="NCBI Taxonomy" id="301880"/>
    <lineage>
        <taxon>Eukaryota</taxon>
        <taxon>Viridiplantae</taxon>
        <taxon>Streptophyta</taxon>
        <taxon>Embryophyta</taxon>
        <taxon>Tracheophyta</taxon>
        <taxon>Spermatophyta</taxon>
        <taxon>Magnoliopsida</taxon>
        <taxon>eudicotyledons</taxon>
        <taxon>Gunneridae</taxon>
        <taxon>Pentapetalae</taxon>
        <taxon>asterids</taxon>
        <taxon>campanulids</taxon>
        <taxon>Asterales</taxon>
        <taxon>Asteraceae</taxon>
        <taxon>Asteroideae</taxon>
        <taxon>Anthemideae</taxon>
        <taxon>Anthemidinae</taxon>
        <taxon>Tanacetum</taxon>
    </lineage>
</organism>
<comment type="caution">
    <text evidence="2">The sequence shown here is derived from an EMBL/GenBank/DDBJ whole genome shotgun (WGS) entry which is preliminary data.</text>
</comment>
<accession>A0ABQ5IVA7</accession>
<protein>
    <submittedName>
        <fullName evidence="2">Uncharacterized protein</fullName>
    </submittedName>
</protein>
<sequence>DVTPSDPYSQIMEPPFGVYRLVSRARIYRETSTSPDGFNHSLIPSMHSITPFIQSIILFASCMVRYKGYLINFFLVAGHAYSVNLVTSDSLRGECGEHLLDELSCLNGVLIHPQDPSSNHIPPLPATSPFLSSIDDSSDSDIPDTPSSPTYVYYSSLDHFSSDDSLRDSSSSSSSESSSDSSSDALSDSASSHDIETVIEAPMEVEIKITHLVVAEDIPEPAQEGAVEVTYKTYGYLVQRFHDHTQEIPVRRIQVIESVQRDQENMECSNWDSKIMPNTQSGASRTREGINEPIDHQLLEHGAQYHFARKP</sequence>
<dbReference type="EMBL" id="BQNB010021216">
    <property type="protein sequence ID" value="GJU04084.1"/>
    <property type="molecule type" value="Genomic_DNA"/>
</dbReference>
<name>A0ABQ5IVA7_9ASTR</name>
<evidence type="ECO:0000313" key="2">
    <source>
        <dbReference type="EMBL" id="GJU04084.1"/>
    </source>
</evidence>
<keyword evidence="3" id="KW-1185">Reference proteome</keyword>
<evidence type="ECO:0000313" key="3">
    <source>
        <dbReference type="Proteomes" id="UP001151760"/>
    </source>
</evidence>
<evidence type="ECO:0000256" key="1">
    <source>
        <dbReference type="SAM" id="MobiDB-lite"/>
    </source>
</evidence>
<gene>
    <name evidence="2" type="ORF">Tco_1114422</name>
</gene>
<dbReference type="Proteomes" id="UP001151760">
    <property type="component" value="Unassembled WGS sequence"/>
</dbReference>
<reference evidence="2" key="2">
    <citation type="submission" date="2022-01" db="EMBL/GenBank/DDBJ databases">
        <authorList>
            <person name="Yamashiro T."/>
            <person name="Shiraishi A."/>
            <person name="Satake H."/>
            <person name="Nakayama K."/>
        </authorList>
    </citation>
    <scope>NUCLEOTIDE SEQUENCE</scope>
</reference>
<proteinExistence type="predicted"/>
<feature type="non-terminal residue" evidence="2">
    <location>
        <position position="1"/>
    </location>
</feature>
<feature type="region of interest" description="Disordered" evidence="1">
    <location>
        <begin position="165"/>
        <end position="192"/>
    </location>
</feature>